<dbReference type="OrthoDB" id="9792148at2"/>
<name>A0A511AS39_9LACT</name>
<organism evidence="5 6">
    <name type="scientific">Alkalibacterium kapii</name>
    <dbReference type="NCBI Taxonomy" id="426704"/>
    <lineage>
        <taxon>Bacteria</taxon>
        <taxon>Bacillati</taxon>
        <taxon>Bacillota</taxon>
        <taxon>Bacilli</taxon>
        <taxon>Lactobacillales</taxon>
        <taxon>Carnobacteriaceae</taxon>
        <taxon>Alkalibacterium</taxon>
    </lineage>
</organism>
<evidence type="ECO:0000313" key="5">
    <source>
        <dbReference type="EMBL" id="GEK91019.1"/>
    </source>
</evidence>
<comment type="similarity">
    <text evidence="1">Belongs to the CdaR family.</text>
</comment>
<dbReference type="Pfam" id="PF05651">
    <property type="entry name" value="Diacid_rec"/>
    <property type="match status" value="1"/>
</dbReference>
<dbReference type="InterPro" id="IPR008599">
    <property type="entry name" value="Diacid_rec"/>
</dbReference>
<feature type="domain" description="CdaR GGDEF-like" evidence="4">
    <location>
        <begin position="148"/>
        <end position="256"/>
    </location>
</feature>
<feature type="domain" description="PucR C-terminal helix-turn-helix" evidence="3">
    <location>
        <begin position="307"/>
        <end position="362"/>
    </location>
</feature>
<dbReference type="Pfam" id="PF17853">
    <property type="entry name" value="GGDEF_2"/>
    <property type="match status" value="1"/>
</dbReference>
<keyword evidence="6" id="KW-1185">Reference proteome</keyword>
<gene>
    <name evidence="5" type="ORF">AKA01nite_06410</name>
</gene>
<dbReference type="Pfam" id="PF13556">
    <property type="entry name" value="HTH_30"/>
    <property type="match status" value="1"/>
</dbReference>
<protein>
    <submittedName>
        <fullName evidence="5">Transcriptional regulator</fullName>
    </submittedName>
</protein>
<evidence type="ECO:0000259" key="3">
    <source>
        <dbReference type="Pfam" id="PF13556"/>
    </source>
</evidence>
<dbReference type="PANTHER" id="PTHR33744">
    <property type="entry name" value="CARBOHYDRATE DIACID REGULATOR"/>
    <property type="match status" value="1"/>
</dbReference>
<dbReference type="RefSeq" id="WP_146923735.1">
    <property type="nucleotide sequence ID" value="NZ_BJUY01000005.1"/>
</dbReference>
<dbReference type="InterPro" id="IPR042070">
    <property type="entry name" value="PucR_C-HTH_sf"/>
</dbReference>
<evidence type="ECO:0000259" key="4">
    <source>
        <dbReference type="Pfam" id="PF17853"/>
    </source>
</evidence>
<proteinExistence type="inferred from homology"/>
<reference evidence="5 6" key="1">
    <citation type="submission" date="2019-07" db="EMBL/GenBank/DDBJ databases">
        <title>Whole genome shotgun sequence of Alkalibacterium kapii NBRC 103247.</title>
        <authorList>
            <person name="Hosoyama A."/>
            <person name="Uohara A."/>
            <person name="Ohji S."/>
            <person name="Ichikawa N."/>
        </authorList>
    </citation>
    <scope>NUCLEOTIDE SEQUENCE [LARGE SCALE GENOMIC DNA]</scope>
    <source>
        <strain evidence="5 6">NBRC 103247</strain>
    </source>
</reference>
<evidence type="ECO:0000259" key="2">
    <source>
        <dbReference type="Pfam" id="PF05651"/>
    </source>
</evidence>
<dbReference type="InterPro" id="IPR041522">
    <property type="entry name" value="CdaR_GGDEF"/>
</dbReference>
<feature type="domain" description="Putative sugar diacid recognition" evidence="2">
    <location>
        <begin position="4"/>
        <end position="126"/>
    </location>
</feature>
<dbReference type="Proteomes" id="UP000321662">
    <property type="component" value="Unassembled WGS sequence"/>
</dbReference>
<dbReference type="EMBL" id="BJUY01000005">
    <property type="protein sequence ID" value="GEK91019.1"/>
    <property type="molecule type" value="Genomic_DNA"/>
</dbReference>
<dbReference type="InterPro" id="IPR051448">
    <property type="entry name" value="CdaR-like_regulators"/>
</dbReference>
<evidence type="ECO:0000256" key="1">
    <source>
        <dbReference type="ARBA" id="ARBA00006754"/>
    </source>
</evidence>
<accession>A0A511AS39</accession>
<sequence>MEISSVIAQKIVLQLKNVLSQEINFMNSESIIIASTDKSRIGHFHAGADTVLKNKKPLIIDDDSSFKGSKQGINMPIELEDKVIGVVGITGERCKVEKNGIIIKKMTEILIKEDLIKDINIKKHDRSRYIINRILNHHLINSNNESSNVFNYDYTLPHLCIIGEFKTTFNYQYEEIYRIITRYTHTIDDVIFIIIEHKLYLFVQQTSLDQLNVWLKILSDKITSYFNVPYYFGIGPVSDSLVTANQSFDYAANALHWNKLYAEKPYLHFNELDLGLILTSIDKSRISLIQKKILQFIPPKEYEELKEILLVYGEMSKSINKSADKLYIHKNSFQYKLNKLTQYTGYDPKILNDYVCLYVAFLLDYME</sequence>
<dbReference type="AlphaFoldDB" id="A0A511AS39"/>
<dbReference type="Gene3D" id="1.10.10.2840">
    <property type="entry name" value="PucR C-terminal helix-turn-helix domain"/>
    <property type="match status" value="1"/>
</dbReference>
<evidence type="ECO:0000313" key="6">
    <source>
        <dbReference type="Proteomes" id="UP000321662"/>
    </source>
</evidence>
<comment type="caution">
    <text evidence="5">The sequence shown here is derived from an EMBL/GenBank/DDBJ whole genome shotgun (WGS) entry which is preliminary data.</text>
</comment>
<dbReference type="PANTHER" id="PTHR33744:SF16">
    <property type="entry name" value="CARBOHYDRATE DIACID REGULATOR"/>
    <property type="match status" value="1"/>
</dbReference>
<dbReference type="InterPro" id="IPR025736">
    <property type="entry name" value="PucR_C-HTH_dom"/>
</dbReference>